<reference evidence="1 2" key="1">
    <citation type="submission" date="2024-01" db="EMBL/GenBank/DDBJ databases">
        <title>Comparative genomics of Cryptococcus and Kwoniella reveals pathogenesis evolution and contrasting modes of karyotype evolution via chromosome fusion or intercentromeric recombination.</title>
        <authorList>
            <person name="Coelho M.A."/>
            <person name="David-Palma M."/>
            <person name="Shea T."/>
            <person name="Bowers K."/>
            <person name="McGinley-Smith S."/>
            <person name="Mohammad A.W."/>
            <person name="Gnirke A."/>
            <person name="Yurkov A.M."/>
            <person name="Nowrousian M."/>
            <person name="Sun S."/>
            <person name="Cuomo C.A."/>
            <person name="Heitman J."/>
        </authorList>
    </citation>
    <scope>NUCLEOTIDE SEQUENCE [LARGE SCALE GENOMIC DNA]</scope>
    <source>
        <strain evidence="1 2">7685027</strain>
    </source>
</reference>
<dbReference type="EMBL" id="CP143808">
    <property type="protein sequence ID" value="WVO20971.1"/>
    <property type="molecule type" value="Genomic_DNA"/>
</dbReference>
<gene>
    <name evidence="1" type="ORF">IAS62_002272</name>
</gene>
<evidence type="ECO:0000313" key="2">
    <source>
        <dbReference type="Proteomes" id="UP001432216"/>
    </source>
</evidence>
<dbReference type="Gene3D" id="1.10.630.10">
    <property type="entry name" value="Cytochrome P450"/>
    <property type="match status" value="1"/>
</dbReference>
<dbReference type="InterPro" id="IPR036396">
    <property type="entry name" value="Cyt_P450_sf"/>
</dbReference>
<protein>
    <submittedName>
        <fullName evidence="1">Uncharacterized protein</fullName>
    </submittedName>
</protein>
<dbReference type="RefSeq" id="XP_064720210.1">
    <property type="nucleotide sequence ID" value="XM_064864138.1"/>
</dbReference>
<evidence type="ECO:0000313" key="1">
    <source>
        <dbReference type="EMBL" id="WVO20971.1"/>
    </source>
</evidence>
<dbReference type="SUPFAM" id="SSF48264">
    <property type="entry name" value="Cytochrome P450"/>
    <property type="match status" value="1"/>
</dbReference>
<organism evidence="1 2">
    <name type="scientific">Cryptococcus decagattii</name>
    <dbReference type="NCBI Taxonomy" id="1859122"/>
    <lineage>
        <taxon>Eukaryota</taxon>
        <taxon>Fungi</taxon>
        <taxon>Dikarya</taxon>
        <taxon>Basidiomycota</taxon>
        <taxon>Agaricomycotina</taxon>
        <taxon>Tremellomycetes</taxon>
        <taxon>Tremellales</taxon>
        <taxon>Cryptococcaceae</taxon>
        <taxon>Cryptococcus</taxon>
        <taxon>Cryptococcus gattii species complex</taxon>
    </lineage>
</organism>
<name>A0ABZ2AUV8_9TREE</name>
<proteinExistence type="predicted"/>
<keyword evidence="2" id="KW-1185">Reference proteome</keyword>
<sequence>MVRGPFGVPHHILSIDHRGLNHVLKHTNIDTKSDLLRDLVRRYMEEGLIVAEGARHKVQRKVSQKQFSMGGLKSLGQVVQNKSNQLRDILLNLCENPTVSNPYSPVNPTLSPGSRKVGVYSTASRCIFNLIGFSSVDHITKRGR</sequence>
<accession>A0ABZ2AUV8</accession>
<dbReference type="GeneID" id="89989046"/>
<dbReference type="Proteomes" id="UP001432216">
    <property type="component" value="Chromosome 3"/>
</dbReference>